<comment type="similarity">
    <text evidence="2 6">Belongs to the QNG1 protein family.</text>
</comment>
<accession>A0A8S2EZH0</accession>
<dbReference type="AlphaFoldDB" id="A0A8S2EZH0"/>
<name>A0A8S2EZH0_9BILA</name>
<evidence type="ECO:0000256" key="6">
    <source>
        <dbReference type="RuleBase" id="RU365002"/>
    </source>
</evidence>
<dbReference type="Proteomes" id="UP000677228">
    <property type="component" value="Unassembled WGS sequence"/>
</dbReference>
<evidence type="ECO:0000313" key="8">
    <source>
        <dbReference type="EMBL" id="CAF4089650.1"/>
    </source>
</evidence>
<evidence type="ECO:0000256" key="2">
    <source>
        <dbReference type="ARBA" id="ARBA00035119"/>
    </source>
</evidence>
<dbReference type="EMBL" id="CAJNOK010018568">
    <property type="protein sequence ID" value="CAF1284638.1"/>
    <property type="molecule type" value="Genomic_DNA"/>
</dbReference>
<dbReference type="Proteomes" id="UP000682733">
    <property type="component" value="Unassembled WGS sequence"/>
</dbReference>
<evidence type="ECO:0000256" key="1">
    <source>
        <dbReference type="ARBA" id="ARBA00022801"/>
    </source>
</evidence>
<dbReference type="EC" id="3.2.2.-" evidence="6"/>
<evidence type="ECO:0000256" key="4">
    <source>
        <dbReference type="ARBA" id="ARBA00035393"/>
    </source>
</evidence>
<dbReference type="GO" id="GO:0006400">
    <property type="term" value="P:tRNA modification"/>
    <property type="evidence" value="ECO:0007669"/>
    <property type="project" value="TreeGrafter"/>
</dbReference>
<protein>
    <recommendedName>
        <fullName evidence="3 6">Queuosine 5'-phosphate N-glycosylase/hydrolase</fullName>
        <ecNumber evidence="6">3.2.2.-</ecNumber>
    </recommendedName>
    <alternativeName>
        <fullName evidence="4 6">Queuosine-nucleotide N-glycosylase/hydrolase</fullName>
    </alternativeName>
</protein>
<keyword evidence="1 6" id="KW-0378">Hydrolase</keyword>
<comment type="caution">
    <text evidence="7">The sequence shown here is derived from an EMBL/GenBank/DDBJ whole genome shotgun (WGS) entry which is preliminary data.</text>
</comment>
<evidence type="ECO:0000313" key="9">
    <source>
        <dbReference type="Proteomes" id="UP000677228"/>
    </source>
</evidence>
<comment type="function">
    <text evidence="6">Catalyzes the hydrolysis of queuosine 5'-phosphate, releasing the nucleobase queuine (q). Is required for salvage of queuine from exogenous queuosine (Q) that is imported and then converted to queuosine 5'-phosphate intracellularly.</text>
</comment>
<proteinExistence type="inferred from homology"/>
<comment type="catalytic activity">
    <reaction evidence="5 6">
        <text>queuosine 5'-phosphate + H2O = queuine + D-ribose 5-phosphate</text>
        <dbReference type="Rhea" id="RHEA:75387"/>
        <dbReference type="ChEBI" id="CHEBI:15377"/>
        <dbReference type="ChEBI" id="CHEBI:17433"/>
        <dbReference type="ChEBI" id="CHEBI:78346"/>
        <dbReference type="ChEBI" id="CHEBI:194371"/>
    </reaction>
    <physiologicalReaction direction="left-to-right" evidence="5 6">
        <dbReference type="Rhea" id="RHEA:75388"/>
    </physiologicalReaction>
</comment>
<dbReference type="Pfam" id="PF10343">
    <property type="entry name" value="Q_salvage"/>
    <property type="match status" value="1"/>
</dbReference>
<evidence type="ECO:0000256" key="3">
    <source>
        <dbReference type="ARBA" id="ARBA00035306"/>
    </source>
</evidence>
<dbReference type="PANTHER" id="PTHR21314:SF0">
    <property type="entry name" value="QUEUOSINE 5'-PHOSPHATE N-GLYCOSYLASE_HYDROLASE"/>
    <property type="match status" value="1"/>
</dbReference>
<dbReference type="PANTHER" id="PTHR21314">
    <property type="entry name" value="QUEUOSINE 5'-PHOSPHATE N-GLYCOSYLASE_HYDROLASE-RELATED"/>
    <property type="match status" value="1"/>
</dbReference>
<evidence type="ECO:0000313" key="7">
    <source>
        <dbReference type="EMBL" id="CAF1284638.1"/>
    </source>
</evidence>
<dbReference type="GO" id="GO:0016787">
    <property type="term" value="F:hydrolase activity"/>
    <property type="evidence" value="ECO:0007669"/>
    <property type="project" value="UniProtKB-KW"/>
</dbReference>
<dbReference type="InterPro" id="IPR019438">
    <property type="entry name" value="Q_salvage"/>
</dbReference>
<sequence length="358" mass="41630">MRIKSSMEDSFTISKKMPNELCLKPLDSARYVMQHAKHVSISIDGIKKVAAMISNKIMDGECTIEEWSKKPLHPKEANEQAIDWIFLVDTLNFSFWSDSNDSYEKVYKGKRYHGYEALCAAINQAIDNGIDILNASYYSQMTMTDFIKIFQSDSSYEMPLLNERLQVLHETGQILIDKYSGHFSNCIRQANLNAHTLLDFIVDNFPSYRDEAVYHAQRVSFYKRAQILIADIWACFRGQDLGHFHDIDTITMFADYRVPQVLFYYHVLIYTDKLVARLKHEMLPNGDKDEVEIRAAAIVATQLIVNCINEELPLEKDLGDGGSRINNILVDYYLWDLRREKQVELIETPFHRTRCIYY</sequence>
<evidence type="ECO:0000256" key="5">
    <source>
        <dbReference type="ARBA" id="ARBA00048204"/>
    </source>
</evidence>
<gene>
    <name evidence="7" type="ORF">OVA965_LOCUS27807</name>
    <name evidence="8" type="ORF">TMI583_LOCUS28556</name>
</gene>
<organism evidence="7 9">
    <name type="scientific">Didymodactylos carnosus</name>
    <dbReference type="NCBI Taxonomy" id="1234261"/>
    <lineage>
        <taxon>Eukaryota</taxon>
        <taxon>Metazoa</taxon>
        <taxon>Spiralia</taxon>
        <taxon>Gnathifera</taxon>
        <taxon>Rotifera</taxon>
        <taxon>Eurotatoria</taxon>
        <taxon>Bdelloidea</taxon>
        <taxon>Philodinida</taxon>
        <taxon>Philodinidae</taxon>
        <taxon>Didymodactylos</taxon>
    </lineage>
</organism>
<reference evidence="7" key="1">
    <citation type="submission" date="2021-02" db="EMBL/GenBank/DDBJ databases">
        <authorList>
            <person name="Nowell W R."/>
        </authorList>
    </citation>
    <scope>NUCLEOTIDE SEQUENCE</scope>
</reference>
<dbReference type="EMBL" id="CAJOBA010040135">
    <property type="protein sequence ID" value="CAF4089650.1"/>
    <property type="molecule type" value="Genomic_DNA"/>
</dbReference>